<proteinExistence type="predicted"/>
<sequence>MGGKVLLDGTAEELFTWWSHRERMGVVSIFCPSLYPVYSSNYMFTHKACSIHWASNIVPWVVEPSAQYSTSTLGTYVGSEEQPPNIDTLGYNVEWACTCRVSSNTSSDSKIIGRSYLAYRRPPSHMPNIVTSHSTYTKALANVCSPLKGKITISTNSKLLNPVMGAPPPVLVQLDFFI</sequence>
<keyword evidence="2" id="KW-1185">Reference proteome</keyword>
<accession>A0AAV6ZV57</accession>
<evidence type="ECO:0000313" key="1">
    <source>
        <dbReference type="EMBL" id="KAG8552971.1"/>
    </source>
</evidence>
<reference evidence="1" key="1">
    <citation type="thesis" date="2020" institute="ProQuest LLC" country="789 East Eisenhower Parkway, Ann Arbor, MI, USA">
        <title>Comparative Genomics and Chromosome Evolution.</title>
        <authorList>
            <person name="Mudd A.B."/>
        </authorList>
    </citation>
    <scope>NUCLEOTIDE SEQUENCE</scope>
    <source>
        <strain evidence="1">237g6f4</strain>
        <tissue evidence="1">Blood</tissue>
    </source>
</reference>
<comment type="caution">
    <text evidence="1">The sequence shown here is derived from an EMBL/GenBank/DDBJ whole genome shotgun (WGS) entry which is preliminary data.</text>
</comment>
<dbReference type="EMBL" id="WNYA01000010">
    <property type="protein sequence ID" value="KAG8552971.1"/>
    <property type="molecule type" value="Genomic_DNA"/>
</dbReference>
<protein>
    <submittedName>
        <fullName evidence="1">Uncharacterized protein</fullName>
    </submittedName>
</protein>
<organism evidence="1 2">
    <name type="scientific">Engystomops pustulosus</name>
    <name type="common">Tungara frog</name>
    <name type="synonym">Physalaemus pustulosus</name>
    <dbReference type="NCBI Taxonomy" id="76066"/>
    <lineage>
        <taxon>Eukaryota</taxon>
        <taxon>Metazoa</taxon>
        <taxon>Chordata</taxon>
        <taxon>Craniata</taxon>
        <taxon>Vertebrata</taxon>
        <taxon>Euteleostomi</taxon>
        <taxon>Amphibia</taxon>
        <taxon>Batrachia</taxon>
        <taxon>Anura</taxon>
        <taxon>Neobatrachia</taxon>
        <taxon>Hyloidea</taxon>
        <taxon>Leptodactylidae</taxon>
        <taxon>Leiuperinae</taxon>
        <taxon>Engystomops</taxon>
    </lineage>
</organism>
<gene>
    <name evidence="1" type="ORF">GDO81_003192</name>
</gene>
<evidence type="ECO:0000313" key="2">
    <source>
        <dbReference type="Proteomes" id="UP000824782"/>
    </source>
</evidence>
<name>A0AAV6ZV57_ENGPU</name>
<dbReference type="Proteomes" id="UP000824782">
    <property type="component" value="Unassembled WGS sequence"/>
</dbReference>
<dbReference type="AlphaFoldDB" id="A0AAV6ZV57"/>